<dbReference type="GeneID" id="111102754"/>
<dbReference type="Proteomes" id="UP000694844">
    <property type="component" value="Chromosome 7"/>
</dbReference>
<dbReference type="AlphaFoldDB" id="A0A8B8AJC4"/>
<dbReference type="CDD" id="cd22823">
    <property type="entry name" value="Gal_Rha_Lectin"/>
    <property type="match status" value="1"/>
</dbReference>
<gene>
    <name evidence="5" type="primary">LOC111102754</name>
</gene>
<name>A0A8B8AJC4_CRAVI</name>
<accession>A0A8B8AJC4</accession>
<keyword evidence="2" id="KW-0472">Membrane</keyword>
<dbReference type="Gene3D" id="2.60.120.740">
    <property type="match status" value="1"/>
</dbReference>
<keyword evidence="4" id="KW-1185">Reference proteome</keyword>
<organism evidence="4 5">
    <name type="scientific">Crassostrea virginica</name>
    <name type="common">Eastern oyster</name>
    <dbReference type="NCBI Taxonomy" id="6565"/>
    <lineage>
        <taxon>Eukaryota</taxon>
        <taxon>Metazoa</taxon>
        <taxon>Spiralia</taxon>
        <taxon>Lophotrochozoa</taxon>
        <taxon>Mollusca</taxon>
        <taxon>Bivalvia</taxon>
        <taxon>Autobranchia</taxon>
        <taxon>Pteriomorphia</taxon>
        <taxon>Ostreida</taxon>
        <taxon>Ostreoidea</taxon>
        <taxon>Ostreidae</taxon>
        <taxon>Crassostrea</taxon>
    </lineage>
</organism>
<evidence type="ECO:0000256" key="2">
    <source>
        <dbReference type="SAM" id="Phobius"/>
    </source>
</evidence>
<feature type="compositionally biased region" description="Basic and acidic residues" evidence="1">
    <location>
        <begin position="613"/>
        <end position="625"/>
    </location>
</feature>
<dbReference type="OrthoDB" id="10030117at2759"/>
<feature type="region of interest" description="Disordered" evidence="1">
    <location>
        <begin position="584"/>
        <end position="646"/>
    </location>
</feature>
<keyword evidence="2" id="KW-1133">Transmembrane helix</keyword>
<evidence type="ECO:0000256" key="3">
    <source>
        <dbReference type="SAM" id="SignalP"/>
    </source>
</evidence>
<feature type="compositionally biased region" description="Basic and acidic residues" evidence="1">
    <location>
        <begin position="584"/>
        <end position="593"/>
    </location>
</feature>
<reference evidence="5" key="1">
    <citation type="submission" date="2025-08" db="UniProtKB">
        <authorList>
            <consortium name="RefSeq"/>
        </authorList>
    </citation>
    <scope>IDENTIFICATION</scope>
    <source>
        <tissue evidence="5">Whole sample</tissue>
    </source>
</reference>
<keyword evidence="3" id="KW-0732">Signal</keyword>
<evidence type="ECO:0000313" key="5">
    <source>
        <dbReference type="RefSeq" id="XP_022291326.1"/>
    </source>
</evidence>
<dbReference type="KEGG" id="cvn:111102754"/>
<keyword evidence="2" id="KW-0812">Transmembrane</keyword>
<evidence type="ECO:0000313" key="4">
    <source>
        <dbReference type="Proteomes" id="UP000694844"/>
    </source>
</evidence>
<protein>
    <submittedName>
        <fullName evidence="5">Uncharacterized protein LOC111102754</fullName>
    </submittedName>
</protein>
<sequence length="720" mass="77651">MMFHVRLRIVIGCCLFHVQFVESVTKYACVSFSGMGVPAVGGYGGVMGPDWDSSGFNSDSGSSSIEDLGMGFARYGYGMMPPGFPGVGMPPGGVGSVPNMSPGTSPLAAGAMSSPGGAAPGLPNTAASLGGASHITGPGSGPFGQPAGMMPFPPRPPGNAGTILTGSLSCADRPGSTILITKLVYGNGGMYTCSAPDQDCDVVDYRDQEITPFCDGRVRCLIRTTGKMLPACKATSNFVHVEYECIFPWSSFNICKDTKTVVRELEIYVMSPSFFQTKSPPSKTCECILKSRYDNRIMAQYVHTDIHESGNNTCTLSSVLFESKLSPNQTDLEKKTEVCGRRSLNNYLYRGDLRVTFRDTESASSGGFVSKLLVPPVGIGMQNEIAIECGPVRTEGEPTPSPNSFNNPMPFPGAFGPYSPLGTLNSPFQQSPRIPAPPVFEGVPPMQAPGLGPPYPGMNPGPMPWRQQTNWGPPQFQAPTFSMGPSNVATTTTSGPAQAAWTRNEKPPLPSLKIPPLMTATRRQQPTRSRIQSKDIVVESQQSNANNTGRVVAYVIGGIGAVLTAFGAVFISLYCTRRKQRILERKASQRSEIEQEIPTSSAEDVPVYNDPSPSDHIHPSDRENCGGHVNSAFNENETASGEKLSNSAGSFENLHLHDDENYLTLEEVEEGRRQRTCHLEMMVDPKYCTSGEVVQALSCQREDDIRRPQQNEENVYDNNI</sequence>
<feature type="region of interest" description="Disordered" evidence="1">
    <location>
        <begin position="488"/>
        <end position="515"/>
    </location>
</feature>
<feature type="transmembrane region" description="Helical" evidence="2">
    <location>
        <begin position="551"/>
        <end position="576"/>
    </location>
</feature>
<feature type="compositionally biased region" description="Polar residues" evidence="1">
    <location>
        <begin position="631"/>
        <end position="646"/>
    </location>
</feature>
<dbReference type="InterPro" id="IPR043159">
    <property type="entry name" value="Lectin_gal-bd_sf"/>
</dbReference>
<feature type="signal peptide" evidence="3">
    <location>
        <begin position="1"/>
        <end position="23"/>
    </location>
</feature>
<evidence type="ECO:0000256" key="1">
    <source>
        <dbReference type="SAM" id="MobiDB-lite"/>
    </source>
</evidence>
<proteinExistence type="predicted"/>
<dbReference type="RefSeq" id="XP_022291326.1">
    <property type="nucleotide sequence ID" value="XM_022435618.1"/>
</dbReference>
<feature type="chain" id="PRO_5034528101" evidence="3">
    <location>
        <begin position="24"/>
        <end position="720"/>
    </location>
</feature>